<reference evidence="2" key="1">
    <citation type="submission" date="2019-03" db="EMBL/GenBank/DDBJ databases">
        <authorList>
            <person name="Ashton P.M."/>
            <person name="Dallman T."/>
            <person name="Nair S."/>
            <person name="De Pinna E."/>
            <person name="Peters T."/>
            <person name="Grant K."/>
        </authorList>
    </citation>
    <scope>NUCLEOTIDE SEQUENCE [LARGE SCALE GENOMIC DNA]</scope>
    <source>
        <strain evidence="2">313260</strain>
    </source>
</reference>
<organism evidence="2">
    <name type="scientific">Salmonella enterica subsp. enterica serovar Vitkin</name>
    <dbReference type="NCBI Taxonomy" id="2565162"/>
    <lineage>
        <taxon>Bacteria</taxon>
        <taxon>Pseudomonadati</taxon>
        <taxon>Pseudomonadota</taxon>
        <taxon>Gammaproteobacteria</taxon>
        <taxon>Enterobacterales</taxon>
        <taxon>Enterobacteriaceae</taxon>
        <taxon>Salmonella</taxon>
    </lineage>
</organism>
<proteinExistence type="predicted"/>
<dbReference type="InterPro" id="IPR025048">
    <property type="entry name" value="DUF3987"/>
</dbReference>
<keyword evidence="1" id="KW-0175">Coiled coil</keyword>
<sequence>MMNLPPQNYQEATPDQSISPINASGCRPFPLKAFPSIIKDAIIATSIDKKVPEELAASAFLAAASLSCLPLVEAIPVHTLIPEPAVLNILTIAKSGLGKSTVLRPAMRVFHEFIAKANDEYSRLLKQYQTELALWEEERKGLARNLRQATIRNYNGGDEYAEMEAHLLHKPEQPVRFNFLHQDVSNGELLKSLSVIPEAGIISEEAVTFFKSRAKNDPGLFNLGWDGASYSYKRDGVDCYMNLRLMFCLMTQPDIFDEYISKNHSTGRGSGFLARFLMVKIDNASGHHADDYFNYAFSSTENFDNRVKELLELAKANFYGGITDKLQLTLTPQAISFMGEKRAVMQQKITEGGPWEHIADIALKSGANALRLATIFHYFSRIPGEKISLSEIENAHEIVDWYMHQAVHIFHKNSRLFQFEKDVLEIYYWIHNRMMMDGRAIIAKSEIMRCGPKHKDNNLRHAIKLEPILNQLAWQKRIQLIQNYNGGPVYIILPNSHGIFQDPGMSLDLFPNGCRWLQPEHRLEMVELILPNLTFSW</sequence>
<name>A0A5I4ZUF6_SALET</name>
<feature type="coiled-coil region" evidence="1">
    <location>
        <begin position="118"/>
        <end position="152"/>
    </location>
</feature>
<dbReference type="EMBL" id="AAIONP010000011">
    <property type="protein sequence ID" value="ECG4921383.1"/>
    <property type="molecule type" value="Genomic_DNA"/>
</dbReference>
<dbReference type="AlphaFoldDB" id="A0A5I4ZUF6"/>
<accession>A0A5I4ZUF6</accession>
<gene>
    <name evidence="2" type="ORF">E0T03_15560</name>
</gene>
<dbReference type="Proteomes" id="UP000839561">
    <property type="component" value="Unassembled WGS sequence"/>
</dbReference>
<dbReference type="Pfam" id="PF13148">
    <property type="entry name" value="DUF3987"/>
    <property type="match status" value="1"/>
</dbReference>
<comment type="caution">
    <text evidence="2">The sequence shown here is derived from an EMBL/GenBank/DDBJ whole genome shotgun (WGS) entry which is preliminary data.</text>
</comment>
<evidence type="ECO:0000256" key="1">
    <source>
        <dbReference type="SAM" id="Coils"/>
    </source>
</evidence>
<evidence type="ECO:0000313" key="2">
    <source>
        <dbReference type="EMBL" id="ECG4921383.1"/>
    </source>
</evidence>
<protein>
    <submittedName>
        <fullName evidence="2">DUF3987 domain-containing protein</fullName>
    </submittedName>
</protein>